<evidence type="ECO:0000313" key="1">
    <source>
        <dbReference type="EMBL" id="SVB79344.1"/>
    </source>
</evidence>
<proteinExistence type="predicted"/>
<protein>
    <submittedName>
        <fullName evidence="1">Uncharacterized protein</fullName>
    </submittedName>
</protein>
<name>A0A382GWS6_9ZZZZ</name>
<accession>A0A382GWS6</accession>
<gene>
    <name evidence="1" type="ORF">METZ01_LOCUS232198</name>
</gene>
<feature type="non-terminal residue" evidence="1">
    <location>
        <position position="1"/>
    </location>
</feature>
<organism evidence="1">
    <name type="scientific">marine metagenome</name>
    <dbReference type="NCBI Taxonomy" id="408172"/>
    <lineage>
        <taxon>unclassified sequences</taxon>
        <taxon>metagenomes</taxon>
        <taxon>ecological metagenomes</taxon>
    </lineage>
</organism>
<dbReference type="AlphaFoldDB" id="A0A382GWS6"/>
<sequence length="50" mass="5663">LAEAYIENGDFILAKGILHTLLNMKLSSQKEESVLEWKTQALDFLGKIQN</sequence>
<dbReference type="EMBL" id="UINC01057793">
    <property type="protein sequence ID" value="SVB79344.1"/>
    <property type="molecule type" value="Genomic_DNA"/>
</dbReference>
<reference evidence="1" key="1">
    <citation type="submission" date="2018-05" db="EMBL/GenBank/DDBJ databases">
        <authorList>
            <person name="Lanie J.A."/>
            <person name="Ng W.-L."/>
            <person name="Kazmierczak K.M."/>
            <person name="Andrzejewski T.M."/>
            <person name="Davidsen T.M."/>
            <person name="Wayne K.J."/>
            <person name="Tettelin H."/>
            <person name="Glass J.I."/>
            <person name="Rusch D."/>
            <person name="Podicherti R."/>
            <person name="Tsui H.-C.T."/>
            <person name="Winkler M.E."/>
        </authorList>
    </citation>
    <scope>NUCLEOTIDE SEQUENCE</scope>
</reference>